<evidence type="ECO:0000256" key="3">
    <source>
        <dbReference type="ARBA" id="ARBA00022628"/>
    </source>
</evidence>
<dbReference type="PANTHER" id="PTHR48101:SF1">
    <property type="entry name" value="METHYLMALONYL-COA MUTASE, LARGE SUBUNIT"/>
    <property type="match status" value="1"/>
</dbReference>
<keyword evidence="6" id="KW-0170">Cobalt</keyword>
<dbReference type="STRING" id="1798351.A2930_01280"/>
<dbReference type="InterPro" id="IPR006099">
    <property type="entry name" value="MeMalonylCoA_mutase_a/b_cat"/>
</dbReference>
<dbReference type="NCBIfam" id="TIGR00641">
    <property type="entry name" value="acid_CoA_mut_N"/>
    <property type="match status" value="1"/>
</dbReference>
<dbReference type="GO" id="GO:0046872">
    <property type="term" value="F:metal ion binding"/>
    <property type="evidence" value="ECO:0007669"/>
    <property type="project" value="UniProtKB-KW"/>
</dbReference>
<dbReference type="InterPro" id="IPR016176">
    <property type="entry name" value="Cbl-dep_enz_cat"/>
</dbReference>
<dbReference type="Pfam" id="PF01642">
    <property type="entry name" value="MM_CoA_mutase"/>
    <property type="match status" value="1"/>
</dbReference>
<dbReference type="EMBL" id="MFID01000011">
    <property type="protein sequence ID" value="OGF81410.1"/>
    <property type="molecule type" value="Genomic_DNA"/>
</dbReference>
<organism evidence="8 9">
    <name type="scientific">Candidatus Giovannonibacteria bacterium RIFCSPLOWO2_01_FULL_45_34</name>
    <dbReference type="NCBI Taxonomy" id="1798351"/>
    <lineage>
        <taxon>Bacteria</taxon>
        <taxon>Candidatus Giovannoniibacteriota</taxon>
    </lineage>
</organism>
<dbReference type="AlphaFoldDB" id="A0A1F5X0L9"/>
<protein>
    <recommendedName>
        <fullName evidence="7">B12-binding domain-containing protein</fullName>
    </recommendedName>
</protein>
<evidence type="ECO:0000256" key="6">
    <source>
        <dbReference type="ARBA" id="ARBA00023285"/>
    </source>
</evidence>
<evidence type="ECO:0000256" key="5">
    <source>
        <dbReference type="ARBA" id="ARBA00023235"/>
    </source>
</evidence>
<evidence type="ECO:0000256" key="2">
    <source>
        <dbReference type="ARBA" id="ARBA00008465"/>
    </source>
</evidence>
<evidence type="ECO:0000259" key="7">
    <source>
        <dbReference type="PROSITE" id="PS51332"/>
    </source>
</evidence>
<accession>A0A1F5X0L9</accession>
<dbReference type="PANTHER" id="PTHR48101">
    <property type="entry name" value="METHYLMALONYL-COA MUTASE, MITOCHONDRIAL-RELATED"/>
    <property type="match status" value="1"/>
</dbReference>
<evidence type="ECO:0000313" key="8">
    <source>
        <dbReference type="EMBL" id="OGF81410.1"/>
    </source>
</evidence>
<evidence type="ECO:0000313" key="9">
    <source>
        <dbReference type="Proteomes" id="UP000178114"/>
    </source>
</evidence>
<dbReference type="SUPFAM" id="SSF51703">
    <property type="entry name" value="Cobalamin (vitamin B12)-dependent enzymes"/>
    <property type="match status" value="1"/>
</dbReference>
<dbReference type="SUPFAM" id="SSF52242">
    <property type="entry name" value="Cobalamin (vitamin B12)-binding domain"/>
    <property type="match status" value="1"/>
</dbReference>
<dbReference type="Gene3D" id="3.40.50.280">
    <property type="entry name" value="Cobalamin-binding domain"/>
    <property type="match status" value="1"/>
</dbReference>
<dbReference type="Gene3D" id="3.20.20.240">
    <property type="entry name" value="Methylmalonyl-CoA mutase"/>
    <property type="match status" value="1"/>
</dbReference>
<keyword evidence="5" id="KW-0413">Isomerase</keyword>
<proteinExistence type="inferred from homology"/>
<sequence length="674" mass="75871">MKIIKPGKYPFKAGIYPRMYKDKKPTVRQFAGMGTAKHTNARLKKIDKFGGTGYSIAMDLPTLYGDDSDAPLSRHEVGWDGVAIDTVQDVDDMFDGIAIDQKSVSFTINASAADFMARYISVAEKRGIYPSRLRGTVQNNILGEHYSQNEILFPLEHGVRLSIDLKEFCAKYMPNWYFASYQGYQPRESLCSPAMEIALPFTCAIADAKKLMERGLKFEQFAPRFSFFFDSHNNGMKEIAKYRAARWLWAEITHRLFKMPIPRKYDLKDPKLQSMWCRIHVQTAGCTLQRNRPSNNIVRVSNQVLWAILGGVQSIHANAFDELYCVPTEKGVRIAVDTQLIQQYESGFMDFPDAFGGAHELETETERLYEEAQREVANIENIGGIEEAIKVAYPQKKIHENAVKEIAKLEKWKNEPGKQYFSAKDEGQESELADITKEIEERRGFEKEQLERLRAFKKDRSEIAVQNTLDSVKLAAEKKENLMPILIAAVKTATMGENHGALREVWGGPKAMPLITSRLSREATLKLTGGYKFPRPVRVLIAKGGHDGHTVGFYALQDIFRAMGAEVIHLGLRTTPEIIAKAAAEENVDIVGLSAMVGYAPGFFEDLQKCLVNADKRPPSTKERCPDIEIIGGGIMLPQDEKMIKEKLGIKNIYVPGSSDFSQVIANLKEKFGQ</sequence>
<comment type="caution">
    <text evidence="8">The sequence shown here is derived from an EMBL/GenBank/DDBJ whole genome shotgun (WGS) entry which is preliminary data.</text>
</comment>
<keyword evidence="3" id="KW-0846">Cobalamin</keyword>
<dbReference type="GO" id="GO:0004494">
    <property type="term" value="F:methylmalonyl-CoA mutase activity"/>
    <property type="evidence" value="ECO:0007669"/>
    <property type="project" value="InterPro"/>
</dbReference>
<comment type="cofactor">
    <cofactor evidence="1">
        <name>adenosylcob(III)alamin</name>
        <dbReference type="ChEBI" id="CHEBI:18408"/>
    </cofactor>
</comment>
<dbReference type="Proteomes" id="UP000178114">
    <property type="component" value="Unassembled WGS sequence"/>
</dbReference>
<comment type="similarity">
    <text evidence="2">Belongs to the methylmalonyl-CoA mutase family.</text>
</comment>
<dbReference type="InterPro" id="IPR006159">
    <property type="entry name" value="Acid_CoA_mut_C"/>
</dbReference>
<gene>
    <name evidence="8" type="ORF">A2930_01280</name>
</gene>
<reference evidence="8 9" key="1">
    <citation type="journal article" date="2016" name="Nat. Commun.">
        <title>Thousands of microbial genomes shed light on interconnected biogeochemical processes in an aquifer system.</title>
        <authorList>
            <person name="Anantharaman K."/>
            <person name="Brown C.T."/>
            <person name="Hug L.A."/>
            <person name="Sharon I."/>
            <person name="Castelle C.J."/>
            <person name="Probst A.J."/>
            <person name="Thomas B.C."/>
            <person name="Singh A."/>
            <person name="Wilkins M.J."/>
            <person name="Karaoz U."/>
            <person name="Brodie E.L."/>
            <person name="Williams K.H."/>
            <person name="Hubbard S.S."/>
            <person name="Banfield J.F."/>
        </authorList>
    </citation>
    <scope>NUCLEOTIDE SEQUENCE [LARGE SCALE GENOMIC DNA]</scope>
</reference>
<dbReference type="InterPro" id="IPR036724">
    <property type="entry name" value="Cobalamin-bd_sf"/>
</dbReference>
<dbReference type="InterPro" id="IPR006158">
    <property type="entry name" value="Cobalamin-bd"/>
</dbReference>
<keyword evidence="4" id="KW-0479">Metal-binding</keyword>
<dbReference type="Pfam" id="PF02310">
    <property type="entry name" value="B12-binding"/>
    <property type="match status" value="1"/>
</dbReference>
<evidence type="ECO:0000256" key="4">
    <source>
        <dbReference type="ARBA" id="ARBA00022723"/>
    </source>
</evidence>
<dbReference type="PROSITE" id="PS51332">
    <property type="entry name" value="B12_BINDING"/>
    <property type="match status" value="1"/>
</dbReference>
<dbReference type="GO" id="GO:0031419">
    <property type="term" value="F:cobalamin binding"/>
    <property type="evidence" value="ECO:0007669"/>
    <property type="project" value="UniProtKB-KW"/>
</dbReference>
<dbReference type="NCBIfam" id="TIGR00640">
    <property type="entry name" value="acid_CoA_mut_C"/>
    <property type="match status" value="1"/>
</dbReference>
<evidence type="ECO:0000256" key="1">
    <source>
        <dbReference type="ARBA" id="ARBA00001922"/>
    </source>
</evidence>
<name>A0A1F5X0L9_9BACT</name>
<dbReference type="InterPro" id="IPR006098">
    <property type="entry name" value="MMCoA_mutase_a_cat"/>
</dbReference>
<feature type="domain" description="B12-binding" evidence="7">
    <location>
        <begin position="536"/>
        <end position="674"/>
    </location>
</feature>